<sequence length="50" mass="5740">MMNYQPSSQEIQMFFTLASPLTPRRIRRLRLCRALTRLFLTTAAVAAALI</sequence>
<reference evidence="1" key="1">
    <citation type="journal article" date="2021" name="Proc. Natl. Acad. Sci. U.S.A.">
        <title>A Catalog of Tens of Thousands of Viruses from Human Metagenomes Reveals Hidden Associations with Chronic Diseases.</title>
        <authorList>
            <person name="Tisza M.J."/>
            <person name="Buck C.B."/>
        </authorList>
    </citation>
    <scope>NUCLEOTIDE SEQUENCE</scope>
    <source>
        <strain evidence="1">CtFgp7</strain>
    </source>
</reference>
<accession>A0A8S5STX5</accession>
<protein>
    <submittedName>
        <fullName evidence="1">Uncharacterized protein</fullName>
    </submittedName>
</protein>
<organism evidence="1">
    <name type="scientific">Siphoviridae sp. ctFgp7</name>
    <dbReference type="NCBI Taxonomy" id="2827821"/>
    <lineage>
        <taxon>Viruses</taxon>
        <taxon>Duplodnaviria</taxon>
        <taxon>Heunggongvirae</taxon>
        <taxon>Uroviricota</taxon>
        <taxon>Caudoviricetes</taxon>
    </lineage>
</organism>
<proteinExistence type="predicted"/>
<dbReference type="EMBL" id="BK032669">
    <property type="protein sequence ID" value="DAF54010.1"/>
    <property type="molecule type" value="Genomic_DNA"/>
</dbReference>
<name>A0A8S5STX5_9CAUD</name>
<evidence type="ECO:0000313" key="1">
    <source>
        <dbReference type="EMBL" id="DAF54010.1"/>
    </source>
</evidence>